<protein>
    <submittedName>
        <fullName evidence="1">Uncharacterized protein</fullName>
    </submittedName>
</protein>
<organism evidence="1 2">
    <name type="scientific">Thiomicrorhabdus xiamenensis</name>
    <dbReference type="NCBI Taxonomy" id="2739063"/>
    <lineage>
        <taxon>Bacteria</taxon>
        <taxon>Pseudomonadati</taxon>
        <taxon>Pseudomonadota</taxon>
        <taxon>Gammaproteobacteria</taxon>
        <taxon>Thiotrichales</taxon>
        <taxon>Piscirickettsiaceae</taxon>
        <taxon>Thiomicrorhabdus</taxon>
    </lineage>
</organism>
<evidence type="ECO:0000313" key="2">
    <source>
        <dbReference type="Proteomes" id="UP000504724"/>
    </source>
</evidence>
<dbReference type="KEGG" id="txa:HQN79_08610"/>
<dbReference type="RefSeq" id="WP_173285623.1">
    <property type="nucleotide sequence ID" value="NZ_CP054020.1"/>
</dbReference>
<reference evidence="1 2" key="1">
    <citation type="submission" date="2020-05" db="EMBL/GenBank/DDBJ databases">
        <title>Thiomicrorhabdus sediminis sp.nov. and Thiomicrorhabdus xiamenensis sp.nov., novel sulfur-oxidizing bacteria isolated from coastal sediment.</title>
        <authorList>
            <person name="Liu X."/>
        </authorList>
    </citation>
    <scope>NUCLEOTIDE SEQUENCE [LARGE SCALE GENOMIC DNA]</scope>
    <source>
        <strain evidence="1 2">G2</strain>
    </source>
</reference>
<accession>A0A7D4T1J5</accession>
<sequence length="453" mass="52165">MTNARINKIDNQIRMVNKVVPEILWCNDAGKKVINLVNALEGKSKALKNILLLEKEILEYVDNYGWYRFEVENELRVWERNPFLLEHYKNSFIPIRILEGGALERMHKILGRVYQLPSTFIGRSSKYNKLYLFCFSKFESGSPLSRFLNGIQGKERLITYKEWCADEYALGKAVLDEIQQISDALKVWVDDRKDTLLAFSDVNTAKKRGGLKGYLQSVLKNTDSPYMMRVFLLHDFHRPDAIDVKGLVKSWNELIKSKEAFFWPDVKGFVWKIEVVGEKDAFINKTHPVWGVQLLLVFEKEFGASFEENILEELFIAWNKLNVNNRSIEENCIKQEPTTGRVGTCKGPYSVYIALPSQSNLIKNIDKLGLRPQVPKRKSALESLHGEFDKRDGSSKQALNYLIDYFVTSDIVFSVPMDVSLNDNKIGKPLSVRRFGRGEIHKKVKKRARGKSG</sequence>
<dbReference type="AlphaFoldDB" id="A0A7D4T1J5"/>
<gene>
    <name evidence="1" type="ORF">HQN79_08610</name>
</gene>
<keyword evidence="2" id="KW-1185">Reference proteome</keyword>
<evidence type="ECO:0000313" key="1">
    <source>
        <dbReference type="EMBL" id="QKI89625.1"/>
    </source>
</evidence>
<dbReference type="EMBL" id="CP054020">
    <property type="protein sequence ID" value="QKI89625.1"/>
    <property type="molecule type" value="Genomic_DNA"/>
</dbReference>
<proteinExistence type="predicted"/>
<name>A0A7D4T1J5_9GAMM</name>
<dbReference type="Proteomes" id="UP000504724">
    <property type="component" value="Chromosome"/>
</dbReference>